<dbReference type="EnsemblPlants" id="TraesCS1A02G155800.1">
    <property type="protein sequence ID" value="TraesCS1A02G155800.1"/>
    <property type="gene ID" value="TraesCS1A02G155800"/>
</dbReference>
<protein>
    <submittedName>
        <fullName evidence="1">Uncharacterized protein</fullName>
    </submittedName>
</protein>
<dbReference type="Gramene" id="TraesCAD_scaffold_090799_01G000100.1">
    <property type="protein sequence ID" value="TraesCAD_scaffold_090799_01G000100.1"/>
    <property type="gene ID" value="TraesCAD_scaffold_090799_01G000100"/>
</dbReference>
<dbReference type="Gramene" id="TraesLDM1A03G00076420.1">
    <property type="protein sequence ID" value="TraesLDM1A03G00076420.1"/>
    <property type="gene ID" value="TraesLDM1A03G00076420"/>
</dbReference>
<dbReference type="Proteomes" id="UP000019116">
    <property type="component" value="Chromosome 1A"/>
</dbReference>
<dbReference type="Gramene" id="TraesJUL1A03G00076230.1">
    <property type="protein sequence ID" value="TraesJUL1A03G00076230.1"/>
    <property type="gene ID" value="TraesJUL1A03G00076230"/>
</dbReference>
<dbReference type="Gramene" id="TraesCLE_scaffold_113440_01G000100.1">
    <property type="protein sequence ID" value="TraesCLE_scaffold_113440_01G000100.1"/>
    <property type="gene ID" value="TraesCLE_scaffold_113440_01G000100"/>
</dbReference>
<dbReference type="Gramene" id="TraesSTA1A03G00077090.1">
    <property type="protein sequence ID" value="TraesSTA1A03G00077090.1"/>
    <property type="gene ID" value="TraesSTA1A03G00077090"/>
</dbReference>
<dbReference type="Gramene" id="TraesWEE_scaffold_028097_01G000100.1">
    <property type="protein sequence ID" value="TraesWEE_scaffold_028097_01G000100.1"/>
    <property type="gene ID" value="TraesWEE_scaffold_028097_01G000100"/>
</dbReference>
<proteinExistence type="predicted"/>
<organism evidence="1">
    <name type="scientific">Triticum aestivum</name>
    <name type="common">Wheat</name>
    <dbReference type="NCBI Taxonomy" id="4565"/>
    <lineage>
        <taxon>Eukaryota</taxon>
        <taxon>Viridiplantae</taxon>
        <taxon>Streptophyta</taxon>
        <taxon>Embryophyta</taxon>
        <taxon>Tracheophyta</taxon>
        <taxon>Spermatophyta</taxon>
        <taxon>Magnoliopsida</taxon>
        <taxon>Liliopsida</taxon>
        <taxon>Poales</taxon>
        <taxon>Poaceae</taxon>
        <taxon>BOP clade</taxon>
        <taxon>Pooideae</taxon>
        <taxon>Triticodae</taxon>
        <taxon>Triticeae</taxon>
        <taxon>Triticinae</taxon>
        <taxon>Triticum</taxon>
    </lineage>
</organism>
<name>A0A3B5XY20_WHEAT</name>
<sequence length="158" mass="17891">MEKEDDEFPLEGKDKIVDSNNRVKELKLFTATCSMDRYDVSIMIKKGPGITEDTYNLMKDFQHNTIIPHRNFYRDRDSNQGRLAIPDAGTSFKSWVGSSEGKDLLIDGNGNMSSLFKSMIIDICDAVEKSSAKGILIKKTLIGIIFTLQRKQLRGFFS</sequence>
<dbReference type="Gramene" id="TraesSYM1A03G00079430.1">
    <property type="protein sequence ID" value="TraesSYM1A03G00079430.1"/>
    <property type="gene ID" value="TraesSYM1A03G00079430"/>
</dbReference>
<evidence type="ECO:0000313" key="1">
    <source>
        <dbReference type="EnsemblPlants" id="TraesCS1A02G155800.1"/>
    </source>
</evidence>
<dbReference type="Gramene" id="TraesPARA_EIv1.0_0062140.1">
    <property type="protein sequence ID" value="TraesPARA_EIv1.0_0062140.1.CDS"/>
    <property type="gene ID" value="TraesPARA_EIv1.0_0062140"/>
</dbReference>
<dbReference type="OrthoDB" id="580716at2759"/>
<dbReference type="Gramene" id="TraesJAG1A03G00076700.1">
    <property type="protein sequence ID" value="TraesJAG1A03G00076700.1"/>
    <property type="gene ID" value="TraesJAG1A03G00076700"/>
</dbReference>
<reference evidence="1" key="2">
    <citation type="submission" date="2018-10" db="UniProtKB">
        <authorList>
            <consortium name="EnsemblPlants"/>
        </authorList>
    </citation>
    <scope>IDENTIFICATION</scope>
</reference>
<dbReference type="Gramene" id="TraesRN1A0100456800.1">
    <property type="protein sequence ID" value="TraesRN1A0100456800.1"/>
    <property type="gene ID" value="TraesRN1A0100456800"/>
</dbReference>
<dbReference type="AlphaFoldDB" id="A0A3B5XY20"/>
<dbReference type="Gramene" id="TraesROB_scaffold_029229_01G000200.1">
    <property type="protein sequence ID" value="TraesROB_scaffold_029229_01G000200.1"/>
    <property type="gene ID" value="TraesROB_scaffold_029229_01G000200"/>
</dbReference>
<dbReference type="Gramene" id="TraesARI1A03G00078360.1">
    <property type="protein sequence ID" value="TraesARI1A03G00078360.1"/>
    <property type="gene ID" value="TraesARI1A03G00078360"/>
</dbReference>
<dbReference type="Gramene" id="TraesCS1A02G155800.1">
    <property type="protein sequence ID" value="TraesCS1A02G155800.1"/>
    <property type="gene ID" value="TraesCS1A02G155800"/>
</dbReference>
<accession>A0A3B5XY20</accession>
<evidence type="ECO:0000313" key="2">
    <source>
        <dbReference type="Proteomes" id="UP000019116"/>
    </source>
</evidence>
<keyword evidence="2" id="KW-1185">Reference proteome</keyword>
<reference evidence="1" key="1">
    <citation type="submission" date="2018-08" db="EMBL/GenBank/DDBJ databases">
        <authorList>
            <person name="Rossello M."/>
        </authorList>
    </citation>
    <scope>NUCLEOTIDE SEQUENCE [LARGE SCALE GENOMIC DNA]</scope>
    <source>
        <strain evidence="1">cv. Chinese Spring</strain>
    </source>
</reference>
<dbReference type="Gramene" id="TraesMAC1A03G00077990.1">
    <property type="protein sequence ID" value="TraesMAC1A03G00077990.1"/>
    <property type="gene ID" value="TraesMAC1A03G00077990"/>
</dbReference>
<dbReference type="Gramene" id="TraesCS1A03G0418700.1">
    <property type="protein sequence ID" value="TraesCS1A03G0418700.1.CDS"/>
    <property type="gene ID" value="TraesCS1A03G0418700"/>
</dbReference>
<dbReference type="Gramene" id="TraesNOR1A03G00077400.1">
    <property type="protein sequence ID" value="TraesNOR1A03G00077400.1"/>
    <property type="gene ID" value="TraesNOR1A03G00077400"/>
</dbReference>